<comment type="caution">
    <text evidence="1">The sequence shown here is derived from an EMBL/GenBank/DDBJ whole genome shotgun (WGS) entry which is preliminary data.</text>
</comment>
<dbReference type="OrthoDB" id="2505291at2759"/>
<dbReference type="Gene3D" id="3.40.50.300">
    <property type="entry name" value="P-loop containing nucleotide triphosphate hydrolases"/>
    <property type="match status" value="1"/>
</dbReference>
<name>A0A9Q3FAC7_9BASI</name>
<evidence type="ECO:0000313" key="2">
    <source>
        <dbReference type="Proteomes" id="UP000765509"/>
    </source>
</evidence>
<proteinExistence type="predicted"/>
<accession>A0A9Q3FAC7</accession>
<dbReference type="InterPro" id="IPR038718">
    <property type="entry name" value="SNF2-like_sf"/>
</dbReference>
<dbReference type="Proteomes" id="UP000765509">
    <property type="component" value="Unassembled WGS sequence"/>
</dbReference>
<reference evidence="1" key="1">
    <citation type="submission" date="2021-03" db="EMBL/GenBank/DDBJ databases">
        <title>Draft genome sequence of rust myrtle Austropuccinia psidii MF-1, a brazilian biotype.</title>
        <authorList>
            <person name="Quecine M.C."/>
            <person name="Pachon D.M.R."/>
            <person name="Bonatelli M.L."/>
            <person name="Correr F.H."/>
            <person name="Franceschini L.M."/>
            <person name="Leite T.F."/>
            <person name="Margarido G.R.A."/>
            <person name="Almeida C.A."/>
            <person name="Ferrarezi J.A."/>
            <person name="Labate C.A."/>
        </authorList>
    </citation>
    <scope>NUCLEOTIDE SEQUENCE</scope>
    <source>
        <strain evidence="1">MF-1</strain>
    </source>
</reference>
<dbReference type="Gene3D" id="3.40.50.10810">
    <property type="entry name" value="Tandem AAA-ATPase domain"/>
    <property type="match status" value="1"/>
</dbReference>
<dbReference type="EMBL" id="AVOT02038387">
    <property type="protein sequence ID" value="MBW0533252.1"/>
    <property type="molecule type" value="Genomic_DNA"/>
</dbReference>
<gene>
    <name evidence="1" type="ORF">O181_072967</name>
</gene>
<dbReference type="AlphaFoldDB" id="A0A9Q3FAC7"/>
<organism evidence="1 2">
    <name type="scientific">Austropuccinia psidii MF-1</name>
    <dbReference type="NCBI Taxonomy" id="1389203"/>
    <lineage>
        <taxon>Eukaryota</taxon>
        <taxon>Fungi</taxon>
        <taxon>Dikarya</taxon>
        <taxon>Basidiomycota</taxon>
        <taxon>Pucciniomycotina</taxon>
        <taxon>Pucciniomycetes</taxon>
        <taxon>Pucciniales</taxon>
        <taxon>Sphaerophragmiaceae</taxon>
        <taxon>Austropuccinia</taxon>
    </lineage>
</organism>
<protein>
    <submittedName>
        <fullName evidence="1">Uncharacterized protein</fullName>
    </submittedName>
</protein>
<sequence length="234" mass="26968">MGTPTHNTVYEHFGIISFNTQPQSSDQDNWSPSILSSLLKGSNDILHFSLWHLILGCTKTKHLKSLPTVSYNYELLPLKPTMHQKYSTLYKEFPSSKIKGPGEFFRKINKLQICCNHHIMLNTMEDSNLEDHEGRITQDNSSTITQTIVDVETCMMSSKIAHLLKSFLKNKKSKCAATRLVVYCQWTQFLDLIGISLMEQLQHKRRRRPWRNSSIILNVKYSLHPLPHPELAST</sequence>
<keyword evidence="2" id="KW-1185">Reference proteome</keyword>
<evidence type="ECO:0000313" key="1">
    <source>
        <dbReference type="EMBL" id="MBW0533252.1"/>
    </source>
</evidence>
<dbReference type="InterPro" id="IPR027417">
    <property type="entry name" value="P-loop_NTPase"/>
</dbReference>